<dbReference type="InterPro" id="IPR005064">
    <property type="entry name" value="BUG"/>
</dbReference>
<dbReference type="AlphaFoldDB" id="A0A315EXF0"/>
<organism evidence="3 4">
    <name type="scientific">Limnohabitans curvus</name>
    <dbReference type="NCBI Taxonomy" id="323423"/>
    <lineage>
        <taxon>Bacteria</taxon>
        <taxon>Pseudomonadati</taxon>
        <taxon>Pseudomonadota</taxon>
        <taxon>Betaproteobacteria</taxon>
        <taxon>Burkholderiales</taxon>
        <taxon>Comamonadaceae</taxon>
        <taxon>Limnohabitans</taxon>
    </lineage>
</organism>
<dbReference type="RefSeq" id="WP_108402787.1">
    <property type="nucleotide sequence ID" value="NZ_NESP01000001.1"/>
</dbReference>
<dbReference type="Gene3D" id="3.40.190.10">
    <property type="entry name" value="Periplasmic binding protein-like II"/>
    <property type="match status" value="1"/>
</dbReference>
<dbReference type="Proteomes" id="UP000251341">
    <property type="component" value="Unassembled WGS sequence"/>
</dbReference>
<evidence type="ECO:0000313" key="3">
    <source>
        <dbReference type="EMBL" id="PUE60682.1"/>
    </source>
</evidence>
<sequence length="324" mass="34360">MQRRQLLQATGLSLVSTFSLAQDKYPNPSKTILWICPYAAGGNADSRSRQVAKAMGTILGQPIIIDNKAGAGGNIGTEAIARGKPDGYTLGMGNFAPLAVNQALFKKLNFDPLNDLTPICLIERGPLILMVRNDSPYKTVKDLVAAAKASPGKLSYGSGGIGGSHHLSGALFEHAAGIDMIHAPYKSGSAAATDLMGGQVHMMFEQMYAAMPSIQGGRMRALAITSKKRSPLLPSLPTMAEQGFPEVEVLNWQGLIGPKGMAPELVKQLNTVCNQALQTAEVKEKILSQGNEVGGGTPEQFAALIKAEAPRWAKVVRDAKIDPE</sequence>
<gene>
    <name evidence="3" type="ORF">B9Z44_03100</name>
</gene>
<comment type="caution">
    <text evidence="3">The sequence shown here is derived from an EMBL/GenBank/DDBJ whole genome shotgun (WGS) entry which is preliminary data.</text>
</comment>
<evidence type="ECO:0000313" key="4">
    <source>
        <dbReference type="Proteomes" id="UP000251341"/>
    </source>
</evidence>
<dbReference type="PANTHER" id="PTHR42928:SF5">
    <property type="entry name" value="BLR1237 PROTEIN"/>
    <property type="match status" value="1"/>
</dbReference>
<dbReference type="CDD" id="cd07012">
    <property type="entry name" value="PBP2_Bug_TTT"/>
    <property type="match status" value="1"/>
</dbReference>
<comment type="similarity">
    <text evidence="1">Belongs to the UPF0065 (bug) family.</text>
</comment>
<dbReference type="PIRSF" id="PIRSF017082">
    <property type="entry name" value="YflP"/>
    <property type="match status" value="1"/>
</dbReference>
<dbReference type="InterPro" id="IPR042100">
    <property type="entry name" value="Bug_dom1"/>
</dbReference>
<keyword evidence="4" id="KW-1185">Reference proteome</keyword>
<feature type="signal peptide" evidence="2">
    <location>
        <begin position="1"/>
        <end position="21"/>
    </location>
</feature>
<keyword evidence="2" id="KW-0732">Signal</keyword>
<feature type="chain" id="PRO_5016314235" evidence="2">
    <location>
        <begin position="22"/>
        <end position="324"/>
    </location>
</feature>
<reference evidence="3 4" key="1">
    <citation type="submission" date="2017-04" db="EMBL/GenBank/DDBJ databases">
        <title>Unexpected and diverse lifestyles within the genus Limnohabitans.</title>
        <authorList>
            <person name="Kasalicky V."/>
            <person name="Mehrshad M."/>
            <person name="Andrei S.-A."/>
            <person name="Salcher M."/>
            <person name="Kratochvilova H."/>
            <person name="Simek K."/>
            <person name="Ghai R."/>
        </authorList>
    </citation>
    <scope>NUCLEOTIDE SEQUENCE [LARGE SCALE GENOMIC DNA]</scope>
    <source>
        <strain evidence="3 4">MWH-C5</strain>
    </source>
</reference>
<evidence type="ECO:0000256" key="2">
    <source>
        <dbReference type="SAM" id="SignalP"/>
    </source>
</evidence>
<name>A0A315EXF0_9BURK</name>
<accession>A0A315EXF0</accession>
<dbReference type="SUPFAM" id="SSF53850">
    <property type="entry name" value="Periplasmic binding protein-like II"/>
    <property type="match status" value="1"/>
</dbReference>
<dbReference type="Pfam" id="PF03401">
    <property type="entry name" value="TctC"/>
    <property type="match status" value="1"/>
</dbReference>
<proteinExistence type="inferred from homology"/>
<dbReference type="Gene3D" id="3.40.190.150">
    <property type="entry name" value="Bordetella uptake gene, domain 1"/>
    <property type="match status" value="1"/>
</dbReference>
<protein>
    <submittedName>
        <fullName evidence="3">ABC transporter substrate-binding protein</fullName>
    </submittedName>
</protein>
<dbReference type="EMBL" id="NESP01000001">
    <property type="protein sequence ID" value="PUE60682.1"/>
    <property type="molecule type" value="Genomic_DNA"/>
</dbReference>
<dbReference type="PANTHER" id="PTHR42928">
    <property type="entry name" value="TRICARBOXYLATE-BINDING PROTEIN"/>
    <property type="match status" value="1"/>
</dbReference>
<evidence type="ECO:0000256" key="1">
    <source>
        <dbReference type="ARBA" id="ARBA00006987"/>
    </source>
</evidence>